<evidence type="ECO:0000256" key="3">
    <source>
        <dbReference type="ARBA" id="ARBA00009734"/>
    </source>
</evidence>
<dbReference type="Proteomes" id="UP000294933">
    <property type="component" value="Unassembled WGS sequence"/>
</dbReference>
<comment type="function">
    <text evidence="1">Putative mitochondrial redox protein which could be involved in the reduction of small toxic molecules.</text>
</comment>
<proteinExistence type="inferred from homology"/>
<feature type="region of interest" description="Disordered" evidence="7">
    <location>
        <begin position="83"/>
        <end position="104"/>
    </location>
</feature>
<sequence>MFKSFLRSRPTVSIFHHPSSPQSDRALELLRSSLTAPYPPGEPNACPLEYDLEVVESSPPNPDQMQTIQSYLPKSQSLASAFVSAHPSAPSAAEQPQNPTELSDLAKKNLNAVKWPIVVDWMGGRASIGDVDGVKRMLDAIKSESGGTNC</sequence>
<dbReference type="PANTHER" id="PTHR28071">
    <property type="entry name" value="REDOX PROTEIN FMP46, MITOCHONDRIAL-RELATED"/>
    <property type="match status" value="1"/>
</dbReference>
<dbReference type="Gene3D" id="3.40.30.10">
    <property type="entry name" value="Glutaredoxin"/>
    <property type="match status" value="1"/>
</dbReference>
<name>A0A4Y7QJD5_9AGAM</name>
<reference evidence="8 9" key="1">
    <citation type="submission" date="2018-06" db="EMBL/GenBank/DDBJ databases">
        <title>A transcriptomic atlas of mushroom development highlights an independent origin of complex multicellularity.</title>
        <authorList>
            <consortium name="DOE Joint Genome Institute"/>
            <person name="Krizsan K."/>
            <person name="Almasi E."/>
            <person name="Merenyi Z."/>
            <person name="Sahu N."/>
            <person name="Viragh M."/>
            <person name="Koszo T."/>
            <person name="Mondo S."/>
            <person name="Kiss B."/>
            <person name="Balint B."/>
            <person name="Kues U."/>
            <person name="Barry K."/>
            <person name="Hegedus J.C."/>
            <person name="Henrissat B."/>
            <person name="Johnson J."/>
            <person name="Lipzen A."/>
            <person name="Ohm R."/>
            <person name="Nagy I."/>
            <person name="Pangilinan J."/>
            <person name="Yan J."/>
            <person name="Xiong Y."/>
            <person name="Grigoriev I.V."/>
            <person name="Hibbett D.S."/>
            <person name="Nagy L.G."/>
        </authorList>
    </citation>
    <scope>NUCLEOTIDE SEQUENCE [LARGE SCALE GENOMIC DNA]</scope>
    <source>
        <strain evidence="8 9">SZMC22713</strain>
    </source>
</reference>
<evidence type="ECO:0000313" key="8">
    <source>
        <dbReference type="EMBL" id="TDL26949.1"/>
    </source>
</evidence>
<dbReference type="GO" id="GO:0016491">
    <property type="term" value="F:oxidoreductase activity"/>
    <property type="evidence" value="ECO:0007669"/>
    <property type="project" value="UniProtKB-KW"/>
</dbReference>
<comment type="similarity">
    <text evidence="3">Belongs to the FMP46 family.</text>
</comment>
<dbReference type="PANTHER" id="PTHR28071:SF1">
    <property type="entry name" value="REDOX PROTEIN FMP46, MITOCHONDRIAL-RELATED"/>
    <property type="match status" value="1"/>
</dbReference>
<dbReference type="Pfam" id="PF07955">
    <property type="entry name" value="DUF1687"/>
    <property type="match status" value="1"/>
</dbReference>
<dbReference type="InterPro" id="IPR036249">
    <property type="entry name" value="Thioredoxin-like_sf"/>
</dbReference>
<evidence type="ECO:0000256" key="6">
    <source>
        <dbReference type="ARBA" id="ARBA00023128"/>
    </source>
</evidence>
<evidence type="ECO:0000313" key="9">
    <source>
        <dbReference type="Proteomes" id="UP000294933"/>
    </source>
</evidence>
<evidence type="ECO:0000256" key="1">
    <source>
        <dbReference type="ARBA" id="ARBA00002963"/>
    </source>
</evidence>
<evidence type="ECO:0000256" key="7">
    <source>
        <dbReference type="SAM" id="MobiDB-lite"/>
    </source>
</evidence>
<keyword evidence="9" id="KW-1185">Reference proteome</keyword>
<evidence type="ECO:0000256" key="2">
    <source>
        <dbReference type="ARBA" id="ARBA00004173"/>
    </source>
</evidence>
<comment type="subcellular location">
    <subcellularLocation>
        <location evidence="2">Mitochondrion</location>
    </subcellularLocation>
</comment>
<evidence type="ECO:0008006" key="10">
    <source>
        <dbReference type="Google" id="ProtNLM"/>
    </source>
</evidence>
<protein>
    <recommendedName>
        <fullName evidence="10">Thioredoxin-like protein</fullName>
    </recommendedName>
</protein>
<dbReference type="AlphaFoldDB" id="A0A4Y7QJD5"/>
<evidence type="ECO:0000256" key="4">
    <source>
        <dbReference type="ARBA" id="ARBA00022946"/>
    </source>
</evidence>
<organism evidence="8 9">
    <name type="scientific">Rickenella mellea</name>
    <dbReference type="NCBI Taxonomy" id="50990"/>
    <lineage>
        <taxon>Eukaryota</taxon>
        <taxon>Fungi</taxon>
        <taxon>Dikarya</taxon>
        <taxon>Basidiomycota</taxon>
        <taxon>Agaricomycotina</taxon>
        <taxon>Agaricomycetes</taxon>
        <taxon>Hymenochaetales</taxon>
        <taxon>Rickenellaceae</taxon>
        <taxon>Rickenella</taxon>
    </lineage>
</organism>
<dbReference type="OrthoDB" id="59229at2759"/>
<dbReference type="SUPFAM" id="SSF52833">
    <property type="entry name" value="Thioredoxin-like"/>
    <property type="match status" value="1"/>
</dbReference>
<keyword evidence="4" id="KW-0809">Transit peptide</keyword>
<keyword evidence="6" id="KW-0496">Mitochondrion</keyword>
<evidence type="ECO:0000256" key="5">
    <source>
        <dbReference type="ARBA" id="ARBA00023002"/>
    </source>
</evidence>
<accession>A0A4Y7QJD5</accession>
<dbReference type="GO" id="GO:0005739">
    <property type="term" value="C:mitochondrion"/>
    <property type="evidence" value="ECO:0007669"/>
    <property type="project" value="UniProtKB-SubCell"/>
</dbReference>
<dbReference type="VEuPathDB" id="FungiDB:BD410DRAFT_783049"/>
<dbReference type="InterPro" id="IPR012882">
    <property type="entry name" value="Fmp46"/>
</dbReference>
<keyword evidence="5" id="KW-0560">Oxidoreductase</keyword>
<dbReference type="EMBL" id="ML170160">
    <property type="protein sequence ID" value="TDL26949.1"/>
    <property type="molecule type" value="Genomic_DNA"/>
</dbReference>
<gene>
    <name evidence="8" type="ORF">BD410DRAFT_783049</name>
</gene>